<evidence type="ECO:0000313" key="3">
    <source>
        <dbReference type="Proteomes" id="UP000215914"/>
    </source>
</evidence>
<dbReference type="AlphaFoldDB" id="A0A9K3HG59"/>
<keyword evidence="3" id="KW-1185">Reference proteome</keyword>
<dbReference type="Proteomes" id="UP000215914">
    <property type="component" value="Unassembled WGS sequence"/>
</dbReference>
<evidence type="ECO:0000313" key="2">
    <source>
        <dbReference type="EMBL" id="KAF5777720.1"/>
    </source>
</evidence>
<evidence type="ECO:0000256" key="1">
    <source>
        <dbReference type="SAM" id="Phobius"/>
    </source>
</evidence>
<gene>
    <name evidence="2" type="ORF">HanXRQr2_Chr12g0539051</name>
</gene>
<accession>A0A9K3HG59</accession>
<sequence length="76" mass="8645">MCLPLISMNPAFASDEIPITDIVVTNNDGGGGNKKFRKIEGMAILILSCFVCVFLNCFWYYVMSINPVKWTEWHIK</sequence>
<reference evidence="2" key="2">
    <citation type="submission" date="2020-06" db="EMBL/GenBank/DDBJ databases">
        <title>Helianthus annuus Genome sequencing and assembly Release 2.</title>
        <authorList>
            <person name="Gouzy J."/>
            <person name="Langlade N."/>
            <person name="Munos S."/>
        </authorList>
    </citation>
    <scope>NUCLEOTIDE SEQUENCE</scope>
    <source>
        <tissue evidence="2">Leaves</tissue>
    </source>
</reference>
<keyword evidence="1" id="KW-0812">Transmembrane</keyword>
<keyword evidence="1" id="KW-1133">Transmembrane helix</keyword>
<dbReference type="EMBL" id="MNCJ02000327">
    <property type="protein sequence ID" value="KAF5777720.1"/>
    <property type="molecule type" value="Genomic_DNA"/>
</dbReference>
<organism evidence="2 3">
    <name type="scientific">Helianthus annuus</name>
    <name type="common">Common sunflower</name>
    <dbReference type="NCBI Taxonomy" id="4232"/>
    <lineage>
        <taxon>Eukaryota</taxon>
        <taxon>Viridiplantae</taxon>
        <taxon>Streptophyta</taxon>
        <taxon>Embryophyta</taxon>
        <taxon>Tracheophyta</taxon>
        <taxon>Spermatophyta</taxon>
        <taxon>Magnoliopsida</taxon>
        <taxon>eudicotyledons</taxon>
        <taxon>Gunneridae</taxon>
        <taxon>Pentapetalae</taxon>
        <taxon>asterids</taxon>
        <taxon>campanulids</taxon>
        <taxon>Asterales</taxon>
        <taxon>Asteraceae</taxon>
        <taxon>Asteroideae</taxon>
        <taxon>Heliantheae alliance</taxon>
        <taxon>Heliantheae</taxon>
        <taxon>Helianthus</taxon>
    </lineage>
</organism>
<comment type="caution">
    <text evidence="2">The sequence shown here is derived from an EMBL/GenBank/DDBJ whole genome shotgun (WGS) entry which is preliminary data.</text>
</comment>
<name>A0A9K3HG59_HELAN</name>
<dbReference type="Gramene" id="mRNA:HanXRQr2_Chr12g0539051">
    <property type="protein sequence ID" value="CDS:HanXRQr2_Chr12g0539051.1"/>
    <property type="gene ID" value="HanXRQr2_Chr12g0539051"/>
</dbReference>
<protein>
    <recommendedName>
        <fullName evidence="4">Transmembrane protein</fullName>
    </recommendedName>
</protein>
<keyword evidence="1" id="KW-0472">Membrane</keyword>
<reference evidence="2" key="1">
    <citation type="journal article" date="2017" name="Nature">
        <title>The sunflower genome provides insights into oil metabolism, flowering and Asterid evolution.</title>
        <authorList>
            <person name="Badouin H."/>
            <person name="Gouzy J."/>
            <person name="Grassa C.J."/>
            <person name="Murat F."/>
            <person name="Staton S.E."/>
            <person name="Cottret L."/>
            <person name="Lelandais-Briere C."/>
            <person name="Owens G.L."/>
            <person name="Carrere S."/>
            <person name="Mayjonade B."/>
            <person name="Legrand L."/>
            <person name="Gill N."/>
            <person name="Kane N.C."/>
            <person name="Bowers J.E."/>
            <person name="Hubner S."/>
            <person name="Bellec A."/>
            <person name="Berard A."/>
            <person name="Berges H."/>
            <person name="Blanchet N."/>
            <person name="Boniface M.C."/>
            <person name="Brunel D."/>
            <person name="Catrice O."/>
            <person name="Chaidir N."/>
            <person name="Claudel C."/>
            <person name="Donnadieu C."/>
            <person name="Faraut T."/>
            <person name="Fievet G."/>
            <person name="Helmstetter N."/>
            <person name="King M."/>
            <person name="Knapp S.J."/>
            <person name="Lai Z."/>
            <person name="Le Paslier M.C."/>
            <person name="Lippi Y."/>
            <person name="Lorenzon L."/>
            <person name="Mandel J.R."/>
            <person name="Marage G."/>
            <person name="Marchand G."/>
            <person name="Marquand E."/>
            <person name="Bret-Mestries E."/>
            <person name="Morien E."/>
            <person name="Nambeesan S."/>
            <person name="Nguyen T."/>
            <person name="Pegot-Espagnet P."/>
            <person name="Pouilly N."/>
            <person name="Raftis F."/>
            <person name="Sallet E."/>
            <person name="Schiex T."/>
            <person name="Thomas J."/>
            <person name="Vandecasteele C."/>
            <person name="Vares D."/>
            <person name="Vear F."/>
            <person name="Vautrin S."/>
            <person name="Crespi M."/>
            <person name="Mangin B."/>
            <person name="Burke J.M."/>
            <person name="Salse J."/>
            <person name="Munos S."/>
            <person name="Vincourt P."/>
            <person name="Rieseberg L.H."/>
            <person name="Langlade N.B."/>
        </authorList>
    </citation>
    <scope>NUCLEOTIDE SEQUENCE</scope>
    <source>
        <tissue evidence="2">Leaves</tissue>
    </source>
</reference>
<evidence type="ECO:0008006" key="4">
    <source>
        <dbReference type="Google" id="ProtNLM"/>
    </source>
</evidence>
<proteinExistence type="predicted"/>
<feature type="transmembrane region" description="Helical" evidence="1">
    <location>
        <begin position="42"/>
        <end position="62"/>
    </location>
</feature>